<dbReference type="EMBL" id="JXTB01000011">
    <property type="protein sequence ID" value="PON77905.1"/>
    <property type="molecule type" value="Genomic_DNA"/>
</dbReference>
<dbReference type="AlphaFoldDB" id="A0A2P5DX83"/>
<dbReference type="Proteomes" id="UP000237105">
    <property type="component" value="Unassembled WGS sequence"/>
</dbReference>
<reference evidence="2" key="1">
    <citation type="submission" date="2016-06" db="EMBL/GenBank/DDBJ databases">
        <title>Parallel loss of symbiosis genes in relatives of nitrogen-fixing non-legume Parasponia.</title>
        <authorList>
            <person name="Van Velzen R."/>
            <person name="Holmer R."/>
            <person name="Bu F."/>
            <person name="Rutten L."/>
            <person name="Van Zeijl A."/>
            <person name="Liu W."/>
            <person name="Santuari L."/>
            <person name="Cao Q."/>
            <person name="Sharma T."/>
            <person name="Shen D."/>
            <person name="Roswanjaya Y."/>
            <person name="Wardhani T."/>
            <person name="Kalhor M.S."/>
            <person name="Jansen J."/>
            <person name="Van den Hoogen J."/>
            <person name="Gungor B."/>
            <person name="Hartog M."/>
            <person name="Hontelez J."/>
            <person name="Verver J."/>
            <person name="Yang W.-C."/>
            <person name="Schijlen E."/>
            <person name="Repin R."/>
            <person name="Schilthuizen M."/>
            <person name="Schranz E."/>
            <person name="Heidstra R."/>
            <person name="Miyata K."/>
            <person name="Fedorova E."/>
            <person name="Kohlen W."/>
            <person name="Bisseling T."/>
            <person name="Smit S."/>
            <person name="Geurts R."/>
        </authorList>
    </citation>
    <scope>NUCLEOTIDE SEQUENCE [LARGE SCALE GENOMIC DNA]</scope>
    <source>
        <strain evidence="2">cv. WU1-14</strain>
    </source>
</reference>
<feature type="non-terminal residue" evidence="1">
    <location>
        <position position="1"/>
    </location>
</feature>
<name>A0A2P5DX83_PARAD</name>
<dbReference type="OrthoDB" id="1748627at2759"/>
<gene>
    <name evidence="1" type="ORF">PanWU01x14_022590</name>
</gene>
<proteinExistence type="predicted"/>
<evidence type="ECO:0000313" key="2">
    <source>
        <dbReference type="Proteomes" id="UP000237105"/>
    </source>
</evidence>
<comment type="caution">
    <text evidence="1">The sequence shown here is derived from an EMBL/GenBank/DDBJ whole genome shotgun (WGS) entry which is preliminary data.</text>
</comment>
<keyword evidence="2" id="KW-1185">Reference proteome</keyword>
<accession>A0A2P5DX83</accession>
<organism evidence="1 2">
    <name type="scientific">Parasponia andersonii</name>
    <name type="common">Sponia andersonii</name>
    <dbReference type="NCBI Taxonomy" id="3476"/>
    <lineage>
        <taxon>Eukaryota</taxon>
        <taxon>Viridiplantae</taxon>
        <taxon>Streptophyta</taxon>
        <taxon>Embryophyta</taxon>
        <taxon>Tracheophyta</taxon>
        <taxon>Spermatophyta</taxon>
        <taxon>Magnoliopsida</taxon>
        <taxon>eudicotyledons</taxon>
        <taxon>Gunneridae</taxon>
        <taxon>Pentapetalae</taxon>
        <taxon>rosids</taxon>
        <taxon>fabids</taxon>
        <taxon>Rosales</taxon>
        <taxon>Cannabaceae</taxon>
        <taxon>Parasponia</taxon>
    </lineage>
</organism>
<evidence type="ECO:0000313" key="1">
    <source>
        <dbReference type="EMBL" id="PON77905.1"/>
    </source>
</evidence>
<protein>
    <submittedName>
        <fullName evidence="1">Uncharacterized protein</fullName>
    </submittedName>
</protein>
<sequence>QIEDRSSADRSLALSISIIESNGLGSNGVNPEANLEVLKNPSEPHFTNSPGIAFSCGFSRFGGTDKVVKDCERFTREEEEDEAWARRLEPDNATILETLSIVIRKNI</sequence>